<feature type="transmembrane region" description="Helical" evidence="1">
    <location>
        <begin position="342"/>
        <end position="361"/>
    </location>
</feature>
<dbReference type="Proteomes" id="UP000475862">
    <property type="component" value="Unassembled WGS sequence"/>
</dbReference>
<dbReference type="AlphaFoldDB" id="A0A6G0TZH2"/>
<evidence type="ECO:0000256" key="1">
    <source>
        <dbReference type="SAM" id="Phobius"/>
    </source>
</evidence>
<evidence type="ECO:0000313" key="3">
    <source>
        <dbReference type="Proteomes" id="UP000475862"/>
    </source>
</evidence>
<gene>
    <name evidence="2" type="ORF">AGLY_004072</name>
</gene>
<feature type="transmembrane region" description="Helical" evidence="1">
    <location>
        <begin position="367"/>
        <end position="386"/>
    </location>
</feature>
<organism evidence="2 3">
    <name type="scientific">Aphis glycines</name>
    <name type="common">Soybean aphid</name>
    <dbReference type="NCBI Taxonomy" id="307491"/>
    <lineage>
        <taxon>Eukaryota</taxon>
        <taxon>Metazoa</taxon>
        <taxon>Ecdysozoa</taxon>
        <taxon>Arthropoda</taxon>
        <taxon>Hexapoda</taxon>
        <taxon>Insecta</taxon>
        <taxon>Pterygota</taxon>
        <taxon>Neoptera</taxon>
        <taxon>Paraneoptera</taxon>
        <taxon>Hemiptera</taxon>
        <taxon>Sternorrhyncha</taxon>
        <taxon>Aphidomorpha</taxon>
        <taxon>Aphidoidea</taxon>
        <taxon>Aphididae</taxon>
        <taxon>Aphidini</taxon>
        <taxon>Aphis</taxon>
        <taxon>Aphis</taxon>
    </lineage>
</organism>
<dbReference type="EMBL" id="VYZN01000013">
    <property type="protein sequence ID" value="KAE9540827.1"/>
    <property type="molecule type" value="Genomic_DNA"/>
</dbReference>
<name>A0A6G0TZH2_APHGL</name>
<comment type="caution">
    <text evidence="2">The sequence shown here is derived from an EMBL/GenBank/DDBJ whole genome shotgun (WGS) entry which is preliminary data.</text>
</comment>
<feature type="transmembrane region" description="Helical" evidence="1">
    <location>
        <begin position="517"/>
        <end position="537"/>
    </location>
</feature>
<protein>
    <submittedName>
        <fullName evidence="2">Uncharacterized protein</fullName>
    </submittedName>
</protein>
<keyword evidence="1" id="KW-0812">Transmembrane</keyword>
<feature type="transmembrane region" description="Helical" evidence="1">
    <location>
        <begin position="463"/>
        <end position="480"/>
    </location>
</feature>
<sequence>MPMRISNEFLTFNVLPHPLGPTNKTVCNTITCFGIKMRSPFSKIKILVSSIMELIFSIQWLPIGPSTERFSKQQSRLAGDCFLTCYVLLHLLKLHVLFQAELYQEINYLSYSQIMVRLKQNKPHYLREYKTNILLPSVLASLNPSLKRIVSAICLLSGTNIDTDRNIDLKLSGLSEQRYLCFRCLDCNNARMLQYTIVLAIPISICHEFLGMKNQVLIKYVIKTHGKHYKLEKQTFKPLKNKNYDLLSHILIKITLLSFKLTKLTIRFLLRFCFSQFQNLQSHLSSDLPSYMWLLTFFSVSILLYSVMVVMQTPEYLIIKYVRNELINSHLSNYDMENRKSILLTSSFPIITLRVSSLILFEVSSNFPTIVGICVFSLLVVFRNHIIESVRALGMQKVALRLCTNAECGHAVTIVNNSSGKKTESEINFNVEIDKTTNIFSTNLDGKGQSCVFSIYRLPTNNINAQLCIIIIIFLFIVIGPDDNNKLGKIVKQKCLVFRMNDRKSIQVPKVAAKYTLIIHLYGLHIIILWSTADLFFDMMNTNK</sequence>
<keyword evidence="1" id="KW-1133">Transmembrane helix</keyword>
<keyword evidence="3" id="KW-1185">Reference proteome</keyword>
<accession>A0A6G0TZH2</accession>
<reference evidence="2 3" key="1">
    <citation type="submission" date="2019-08" db="EMBL/GenBank/DDBJ databases">
        <title>The genome of the soybean aphid Biotype 1, its phylome, world population structure and adaptation to the North American continent.</title>
        <authorList>
            <person name="Giordano R."/>
            <person name="Donthu R.K."/>
            <person name="Hernandez A.G."/>
            <person name="Wright C.L."/>
            <person name="Zimin A.V."/>
        </authorList>
    </citation>
    <scope>NUCLEOTIDE SEQUENCE [LARGE SCALE GENOMIC DNA]</scope>
    <source>
        <tissue evidence="2">Whole aphids</tissue>
    </source>
</reference>
<proteinExistence type="predicted"/>
<feature type="transmembrane region" description="Helical" evidence="1">
    <location>
        <begin position="290"/>
        <end position="311"/>
    </location>
</feature>
<evidence type="ECO:0000313" key="2">
    <source>
        <dbReference type="EMBL" id="KAE9540827.1"/>
    </source>
</evidence>
<keyword evidence="1" id="KW-0472">Membrane</keyword>